<reference evidence="2 3" key="1">
    <citation type="submission" date="2021-01" db="EMBL/GenBank/DDBJ databases">
        <title>WGS of actinomycetes isolated from Thailand.</title>
        <authorList>
            <person name="Thawai C."/>
        </authorList>
    </citation>
    <scope>NUCLEOTIDE SEQUENCE [LARGE SCALE GENOMIC DNA]</scope>
    <source>
        <strain evidence="2 3">LPG 2</strain>
    </source>
</reference>
<dbReference type="EMBL" id="JAERRJ010000006">
    <property type="protein sequence ID" value="MBL1075994.1"/>
    <property type="molecule type" value="Genomic_DNA"/>
</dbReference>
<feature type="domain" description="SnoaL-like" evidence="1">
    <location>
        <begin position="9"/>
        <end position="130"/>
    </location>
</feature>
<sequence length="143" mass="15582">MNASNDIQIRDCIGKILEGLHAKDLAVIEQAYTKDVISFDVEPPLHHVGVAAKLANWARVFDLFDTVGYELRDLGFTIGDDVAFGHGFARLSGTTTAGAVIPGMWVRVTYGLRRIDGTWLISHDQVSVPFDVATGRGVTDLEP</sequence>
<dbReference type="InterPro" id="IPR032710">
    <property type="entry name" value="NTF2-like_dom_sf"/>
</dbReference>
<comment type="caution">
    <text evidence="2">The sequence shown here is derived from an EMBL/GenBank/DDBJ whole genome shotgun (WGS) entry which is preliminary data.</text>
</comment>
<organism evidence="2 3">
    <name type="scientific">Nocardia acididurans</name>
    <dbReference type="NCBI Taxonomy" id="2802282"/>
    <lineage>
        <taxon>Bacteria</taxon>
        <taxon>Bacillati</taxon>
        <taxon>Actinomycetota</taxon>
        <taxon>Actinomycetes</taxon>
        <taxon>Mycobacteriales</taxon>
        <taxon>Nocardiaceae</taxon>
        <taxon>Nocardia</taxon>
    </lineage>
</organism>
<gene>
    <name evidence="2" type="ORF">JK358_16475</name>
</gene>
<proteinExistence type="predicted"/>
<dbReference type="Pfam" id="PF13474">
    <property type="entry name" value="SnoaL_3"/>
    <property type="match status" value="1"/>
</dbReference>
<name>A0ABS1M703_9NOCA</name>
<evidence type="ECO:0000259" key="1">
    <source>
        <dbReference type="Pfam" id="PF13474"/>
    </source>
</evidence>
<accession>A0ABS1M703</accession>
<dbReference type="Proteomes" id="UP000602198">
    <property type="component" value="Unassembled WGS sequence"/>
</dbReference>
<evidence type="ECO:0000313" key="3">
    <source>
        <dbReference type="Proteomes" id="UP000602198"/>
    </source>
</evidence>
<keyword evidence="3" id="KW-1185">Reference proteome</keyword>
<dbReference type="SUPFAM" id="SSF54427">
    <property type="entry name" value="NTF2-like"/>
    <property type="match status" value="1"/>
</dbReference>
<dbReference type="RefSeq" id="WP_201948584.1">
    <property type="nucleotide sequence ID" value="NZ_JAERRJ010000006.1"/>
</dbReference>
<dbReference type="Gene3D" id="3.10.450.50">
    <property type="match status" value="1"/>
</dbReference>
<protein>
    <submittedName>
        <fullName evidence="2">Nuclear transport factor 2 family protein</fullName>
    </submittedName>
</protein>
<evidence type="ECO:0000313" key="2">
    <source>
        <dbReference type="EMBL" id="MBL1075994.1"/>
    </source>
</evidence>
<dbReference type="InterPro" id="IPR037401">
    <property type="entry name" value="SnoaL-like"/>
</dbReference>